<keyword evidence="3" id="KW-1185">Reference proteome</keyword>
<keyword evidence="1" id="KW-0812">Transmembrane</keyword>
<accession>A0A6A4R653</accession>
<keyword evidence="1" id="KW-1133">Transmembrane helix</keyword>
<evidence type="ECO:0000313" key="3">
    <source>
        <dbReference type="Proteomes" id="UP000447434"/>
    </source>
</evidence>
<reference evidence="3" key="1">
    <citation type="journal article" date="2020" name="Nat. Commun.">
        <title>Genome sequence of the cluster root forming white lupin.</title>
        <authorList>
            <person name="Hufnagel B."/>
            <person name="Marques A."/>
            <person name="Soriano A."/>
            <person name="Marques L."/>
            <person name="Divol F."/>
            <person name="Doumas P."/>
            <person name="Sallet E."/>
            <person name="Mancinotti D."/>
            <person name="Carrere S."/>
            <person name="Marande W."/>
            <person name="Arribat S."/>
            <person name="Keller J."/>
            <person name="Huneau C."/>
            <person name="Blein T."/>
            <person name="Aime D."/>
            <person name="Laguerre M."/>
            <person name="Taylor J."/>
            <person name="Schubert V."/>
            <person name="Nelson M."/>
            <person name="Geu-Flores F."/>
            <person name="Crespi M."/>
            <person name="Gallardo-Guerrero K."/>
            <person name="Delaux P.-M."/>
            <person name="Salse J."/>
            <person name="Berges H."/>
            <person name="Guyot R."/>
            <person name="Gouzy J."/>
            <person name="Peret B."/>
        </authorList>
    </citation>
    <scope>NUCLEOTIDE SEQUENCE [LARGE SCALE GENOMIC DNA]</scope>
    <source>
        <strain evidence="3">cv. Amiga</strain>
    </source>
</reference>
<gene>
    <name evidence="2" type="ORF">Lalb_Chr01g0016161</name>
</gene>
<keyword evidence="1" id="KW-0472">Membrane</keyword>
<protein>
    <submittedName>
        <fullName evidence="2">Putative secologanin synthase</fullName>
    </submittedName>
</protein>
<dbReference type="AlphaFoldDB" id="A0A6A4R653"/>
<sequence>MEASCVSTTLFVTLILGIVIWLWKFVNQFWIRPKKLEKFLREQGLNGNPYKPLSGDINDLFKSSMEAEAKPMPLSDDIVPRVLPYFHQTWVKHGMYVCI</sequence>
<dbReference type="OrthoDB" id="1470350at2759"/>
<evidence type="ECO:0000256" key="1">
    <source>
        <dbReference type="SAM" id="Phobius"/>
    </source>
</evidence>
<name>A0A6A4R653_LUPAL</name>
<comment type="caution">
    <text evidence="2">The sequence shown here is derived from an EMBL/GenBank/DDBJ whole genome shotgun (WGS) entry which is preliminary data.</text>
</comment>
<dbReference type="Proteomes" id="UP000447434">
    <property type="component" value="Chromosome 1"/>
</dbReference>
<organism evidence="2 3">
    <name type="scientific">Lupinus albus</name>
    <name type="common">White lupine</name>
    <name type="synonym">Lupinus termis</name>
    <dbReference type="NCBI Taxonomy" id="3870"/>
    <lineage>
        <taxon>Eukaryota</taxon>
        <taxon>Viridiplantae</taxon>
        <taxon>Streptophyta</taxon>
        <taxon>Embryophyta</taxon>
        <taxon>Tracheophyta</taxon>
        <taxon>Spermatophyta</taxon>
        <taxon>Magnoliopsida</taxon>
        <taxon>eudicotyledons</taxon>
        <taxon>Gunneridae</taxon>
        <taxon>Pentapetalae</taxon>
        <taxon>rosids</taxon>
        <taxon>fabids</taxon>
        <taxon>Fabales</taxon>
        <taxon>Fabaceae</taxon>
        <taxon>Papilionoideae</taxon>
        <taxon>50 kb inversion clade</taxon>
        <taxon>genistoids sensu lato</taxon>
        <taxon>core genistoids</taxon>
        <taxon>Genisteae</taxon>
        <taxon>Lupinus</taxon>
    </lineage>
</organism>
<proteinExistence type="predicted"/>
<feature type="transmembrane region" description="Helical" evidence="1">
    <location>
        <begin position="6"/>
        <end position="26"/>
    </location>
</feature>
<evidence type="ECO:0000313" key="2">
    <source>
        <dbReference type="EMBL" id="KAE9621567.1"/>
    </source>
</evidence>
<dbReference type="EMBL" id="WOCE01000001">
    <property type="protein sequence ID" value="KAE9621567.1"/>
    <property type="molecule type" value="Genomic_DNA"/>
</dbReference>